<dbReference type="EMBL" id="CP019698">
    <property type="protein sequence ID" value="AQS58908.1"/>
    <property type="molecule type" value="Genomic_DNA"/>
</dbReference>
<evidence type="ECO:0000313" key="12">
    <source>
        <dbReference type="Proteomes" id="UP000189464"/>
    </source>
</evidence>
<evidence type="ECO:0000256" key="1">
    <source>
        <dbReference type="ARBA" id="ARBA00000085"/>
    </source>
</evidence>
<accession>A0A1S6IVW0</accession>
<keyword evidence="8" id="KW-0902">Two-component regulatory system</keyword>
<comment type="catalytic activity">
    <reaction evidence="1">
        <text>ATP + protein L-histidine = ADP + protein N-phospho-L-histidine.</text>
        <dbReference type="EC" id="2.7.13.3"/>
    </reaction>
</comment>
<dbReference type="SMART" id="SM00387">
    <property type="entry name" value="HATPase_c"/>
    <property type="match status" value="1"/>
</dbReference>
<dbReference type="GO" id="GO:0005524">
    <property type="term" value="F:ATP binding"/>
    <property type="evidence" value="ECO:0007669"/>
    <property type="project" value="UniProtKB-KW"/>
</dbReference>
<dbReference type="CDD" id="cd00130">
    <property type="entry name" value="PAS"/>
    <property type="match status" value="1"/>
</dbReference>
<dbReference type="InterPro" id="IPR003661">
    <property type="entry name" value="HisK_dim/P_dom"/>
</dbReference>
<dbReference type="PROSITE" id="PS50109">
    <property type="entry name" value="HIS_KIN"/>
    <property type="match status" value="1"/>
</dbReference>
<dbReference type="InterPro" id="IPR005467">
    <property type="entry name" value="His_kinase_dom"/>
</dbReference>
<keyword evidence="7" id="KW-0067">ATP-binding</keyword>
<dbReference type="Gene3D" id="3.30.565.10">
    <property type="entry name" value="Histidine kinase-like ATPase, C-terminal domain"/>
    <property type="match status" value="1"/>
</dbReference>
<dbReference type="InterPro" id="IPR036097">
    <property type="entry name" value="HisK_dim/P_sf"/>
</dbReference>
<reference evidence="11 12" key="1">
    <citation type="journal article" date="2016" name="Int. J. Syst. Evol. Microbiol.">
        <title>Desulfotomaculum ferrireducens sp. nov., a moderately thermophilic sulfate-reducing and dissimilatory Fe(III)-reducing bacterium isolated from compost.</title>
        <authorList>
            <person name="Yang G."/>
            <person name="Guo J."/>
            <person name="Zhuang L."/>
            <person name="Yuan Y."/>
            <person name="Zhou S."/>
        </authorList>
    </citation>
    <scope>NUCLEOTIDE SEQUENCE [LARGE SCALE GENOMIC DNA]</scope>
    <source>
        <strain evidence="11 12">GSS09</strain>
    </source>
</reference>
<keyword evidence="6" id="KW-0418">Kinase</keyword>
<keyword evidence="5" id="KW-0547">Nucleotide-binding</keyword>
<evidence type="ECO:0000256" key="4">
    <source>
        <dbReference type="ARBA" id="ARBA00022679"/>
    </source>
</evidence>
<dbReference type="SMART" id="SM00388">
    <property type="entry name" value="HisKA"/>
    <property type="match status" value="1"/>
</dbReference>
<dbReference type="Pfam" id="PF00512">
    <property type="entry name" value="HisKA"/>
    <property type="match status" value="1"/>
</dbReference>
<dbReference type="GO" id="GO:0000155">
    <property type="term" value="F:phosphorelay sensor kinase activity"/>
    <property type="evidence" value="ECO:0007669"/>
    <property type="project" value="InterPro"/>
</dbReference>
<evidence type="ECO:0000256" key="3">
    <source>
        <dbReference type="ARBA" id="ARBA00022553"/>
    </source>
</evidence>
<dbReference type="SUPFAM" id="SSF55874">
    <property type="entry name" value="ATPase domain of HSP90 chaperone/DNA topoisomerase II/histidine kinase"/>
    <property type="match status" value="1"/>
</dbReference>
<dbReference type="InterPro" id="IPR000014">
    <property type="entry name" value="PAS"/>
</dbReference>
<gene>
    <name evidence="11" type="ORF">B0537_07310</name>
</gene>
<dbReference type="InterPro" id="IPR004358">
    <property type="entry name" value="Sig_transdc_His_kin-like_C"/>
</dbReference>
<evidence type="ECO:0000259" key="10">
    <source>
        <dbReference type="PROSITE" id="PS50109"/>
    </source>
</evidence>
<evidence type="ECO:0000256" key="8">
    <source>
        <dbReference type="ARBA" id="ARBA00023012"/>
    </source>
</evidence>
<dbReference type="InterPro" id="IPR013656">
    <property type="entry name" value="PAS_4"/>
</dbReference>
<dbReference type="CDD" id="cd00082">
    <property type="entry name" value="HisKA"/>
    <property type="match status" value="1"/>
</dbReference>
<keyword evidence="4" id="KW-0808">Transferase</keyword>
<evidence type="ECO:0000256" key="2">
    <source>
        <dbReference type="ARBA" id="ARBA00012438"/>
    </source>
</evidence>
<proteinExistence type="predicted"/>
<dbReference type="Pfam" id="PF08448">
    <property type="entry name" value="PAS_4"/>
    <property type="match status" value="1"/>
</dbReference>
<dbReference type="EC" id="2.7.13.3" evidence="2"/>
<dbReference type="PRINTS" id="PR00344">
    <property type="entry name" value="BCTRLSENSOR"/>
</dbReference>
<dbReference type="InterPro" id="IPR036890">
    <property type="entry name" value="HATPase_C_sf"/>
</dbReference>
<protein>
    <recommendedName>
        <fullName evidence="2">histidine kinase</fullName>
        <ecNumber evidence="2">2.7.13.3</ecNumber>
    </recommendedName>
</protein>
<dbReference type="AlphaFoldDB" id="A0A1S6IVW0"/>
<dbReference type="Gene3D" id="3.30.450.20">
    <property type="entry name" value="PAS domain"/>
    <property type="match status" value="2"/>
</dbReference>
<evidence type="ECO:0000256" key="7">
    <source>
        <dbReference type="ARBA" id="ARBA00022840"/>
    </source>
</evidence>
<evidence type="ECO:0000313" key="11">
    <source>
        <dbReference type="EMBL" id="AQS58908.1"/>
    </source>
</evidence>
<dbReference type="OrthoDB" id="505470at2"/>
<evidence type="ECO:0000256" key="5">
    <source>
        <dbReference type="ARBA" id="ARBA00022741"/>
    </source>
</evidence>
<dbReference type="SUPFAM" id="SSF47384">
    <property type="entry name" value="Homodimeric domain of signal transducing histidine kinase"/>
    <property type="match status" value="1"/>
</dbReference>
<organism evidence="11 12">
    <name type="scientific">Desulforamulus ferrireducens</name>
    <dbReference type="NCBI Taxonomy" id="1833852"/>
    <lineage>
        <taxon>Bacteria</taxon>
        <taxon>Bacillati</taxon>
        <taxon>Bacillota</taxon>
        <taxon>Clostridia</taxon>
        <taxon>Eubacteriales</taxon>
        <taxon>Peptococcaceae</taxon>
        <taxon>Desulforamulus</taxon>
    </lineage>
</organism>
<dbReference type="PANTHER" id="PTHR43065">
    <property type="entry name" value="SENSOR HISTIDINE KINASE"/>
    <property type="match status" value="1"/>
</dbReference>
<dbReference type="PANTHER" id="PTHR43065:SF46">
    <property type="entry name" value="C4-DICARBOXYLATE TRANSPORT SENSOR PROTEIN DCTB"/>
    <property type="match status" value="1"/>
</dbReference>
<name>A0A1S6IVW0_9FIRM</name>
<evidence type="ECO:0000256" key="9">
    <source>
        <dbReference type="SAM" id="Coils"/>
    </source>
</evidence>
<feature type="domain" description="Histidine kinase" evidence="10">
    <location>
        <begin position="284"/>
        <end position="487"/>
    </location>
</feature>
<dbReference type="KEGG" id="dfg:B0537_07310"/>
<dbReference type="SUPFAM" id="SSF55785">
    <property type="entry name" value="PYP-like sensor domain (PAS domain)"/>
    <property type="match status" value="2"/>
</dbReference>
<dbReference type="RefSeq" id="WP_077713935.1">
    <property type="nucleotide sequence ID" value="NZ_CP019698.1"/>
</dbReference>
<dbReference type="NCBIfam" id="TIGR00229">
    <property type="entry name" value="sensory_box"/>
    <property type="match status" value="1"/>
</dbReference>
<keyword evidence="12" id="KW-1185">Reference proteome</keyword>
<dbReference type="InterPro" id="IPR035965">
    <property type="entry name" value="PAS-like_dom_sf"/>
</dbReference>
<sequence length="487" mass="55939">MRYEAKTKAQLISKIKELGLAYDKLQQLFQMIPIGLVVTDNTGNITMTNNFAECIFDKYQQPKKLLDILQREKNQRKVEVAIPSGNKELITAVISSPISAEEQSSMGKIIIIQDITKQKMLEKERDQLIEELSNKNRILEKQRQSLEVLVKERTKKLTEANNQLNSLLESIQDCFFTLDKEFRFTYVNNQLQKRYPQEELLGKYLWEVFPEVKDSGFYHQLLAGTEQAVQDFDVYSNKNYWQFRFYPHDDGVAVLAKDITDKVKYEKEMSRLAGLDLIGQMAASISHEVRNPMTTVRGFLQMLSEKEECLAYCNYFTLMIEELDRANAIITEYLSLGRNEPSELTKQDLNTIVRALIPLIQADALGQDKYLETDLQDLPELLLNSKEIRQIILNLCRNGLEAMPRGKCLKIKTYREDDFAILAIQDQGTGIKPEVLKKLGSPFFTTKPQGNGLGLTICYNIAERHQAKIEVTTGNTGTTFRVKFKVN</sequence>
<dbReference type="Pfam" id="PF02518">
    <property type="entry name" value="HATPase_c"/>
    <property type="match status" value="1"/>
</dbReference>
<dbReference type="STRING" id="1833852.B0537_07310"/>
<keyword evidence="3" id="KW-0597">Phosphoprotein</keyword>
<keyword evidence="9" id="KW-0175">Coiled coil</keyword>
<evidence type="ECO:0000256" key="6">
    <source>
        <dbReference type="ARBA" id="ARBA00022777"/>
    </source>
</evidence>
<dbReference type="Gene3D" id="1.10.287.130">
    <property type="match status" value="1"/>
</dbReference>
<dbReference type="Proteomes" id="UP000189464">
    <property type="component" value="Chromosome"/>
</dbReference>
<dbReference type="InterPro" id="IPR003594">
    <property type="entry name" value="HATPase_dom"/>
</dbReference>
<feature type="coiled-coil region" evidence="9">
    <location>
        <begin position="118"/>
        <end position="170"/>
    </location>
</feature>